<feature type="transmembrane region" description="Helical" evidence="7">
    <location>
        <begin position="213"/>
        <end position="236"/>
    </location>
</feature>
<keyword evidence="2" id="KW-0813">Transport</keyword>
<dbReference type="SUPFAM" id="SSF55804">
    <property type="entry name" value="Phoshotransferase/anion transport protein"/>
    <property type="match status" value="1"/>
</dbReference>
<feature type="transmembrane region" description="Helical" evidence="7">
    <location>
        <begin position="248"/>
        <end position="269"/>
    </location>
</feature>
<dbReference type="InterPro" id="IPR006153">
    <property type="entry name" value="Cation/H_exchanger_TM"/>
</dbReference>
<dbReference type="GO" id="GO:1902600">
    <property type="term" value="P:proton transmembrane transport"/>
    <property type="evidence" value="ECO:0007669"/>
    <property type="project" value="InterPro"/>
</dbReference>
<evidence type="ECO:0000256" key="5">
    <source>
        <dbReference type="ARBA" id="ARBA00023065"/>
    </source>
</evidence>
<dbReference type="EMBL" id="CP036280">
    <property type="protein sequence ID" value="QDU70954.1"/>
    <property type="molecule type" value="Genomic_DNA"/>
</dbReference>
<feature type="transmembrane region" description="Helical" evidence="7">
    <location>
        <begin position="75"/>
        <end position="100"/>
    </location>
</feature>
<dbReference type="Proteomes" id="UP000320386">
    <property type="component" value="Chromosome"/>
</dbReference>
<dbReference type="KEGG" id="mcad:Pan265_07980"/>
<evidence type="ECO:0000256" key="7">
    <source>
        <dbReference type="SAM" id="Phobius"/>
    </source>
</evidence>
<feature type="transmembrane region" description="Helical" evidence="7">
    <location>
        <begin position="112"/>
        <end position="134"/>
    </location>
</feature>
<dbReference type="Gene3D" id="3.40.930.10">
    <property type="entry name" value="Mannitol-specific EII, Chain A"/>
    <property type="match status" value="1"/>
</dbReference>
<dbReference type="InterPro" id="IPR016152">
    <property type="entry name" value="PTrfase/Anion_transptr"/>
</dbReference>
<dbReference type="InterPro" id="IPR038770">
    <property type="entry name" value="Na+/solute_symporter_sf"/>
</dbReference>
<evidence type="ECO:0000313" key="9">
    <source>
        <dbReference type="EMBL" id="QDU70954.1"/>
    </source>
</evidence>
<dbReference type="InterPro" id="IPR002178">
    <property type="entry name" value="PTS_EIIA_type-2_dom"/>
</dbReference>
<feature type="transmembrane region" description="Helical" evidence="7">
    <location>
        <begin position="44"/>
        <end position="63"/>
    </location>
</feature>
<feature type="transmembrane region" description="Helical" evidence="7">
    <location>
        <begin position="329"/>
        <end position="350"/>
    </location>
</feature>
<sequence length="577" mass="60552">MYPILAAGTLEVQEITVLLLALAAMLGLARILGELARSLRQPAVLGEILAGVILGPTVLGNLAPDAFLYLFPQEGAAAIALEGVVVISATMLLLVVGLEVDLETVWRQGKSTVAVSALGVAIPMAMGMTIGLSAPQWLGAGSSEHGVAFAIFIGIALSITALPVIAKILMDLNLAKSDLGALIISSAMLNDLIGWIGFAVVLALITGEGTGGMPVWLVILLTIIFLLSMLTLGRSLLHRTLPYVQAHWSWPGGVMSFVMFIAMLCAAATESLGVHSIFGAFVAGVAIGDSTHLTERTRDTINQFISNIAAPLFFASIGIGINFVDNFNLPLVIVVLLIALTGKIAGCVLGAKLTGMSTRESWAVGFGMAAQGAVGIILGELAREAGLINDELMVAIVVMALTTSLLAGPLIQKVLGSTTQKRLQDYLGDKYIVIEPEAATRDDLIGLLAQRAAEITDLDATNIKRLTLDRERVLPTGLPNGLAVPHARIDALKKPCVIVGTSRWGIDFNAADGRPAQLIFLILTPPDQPEEQIQLLGLIASTFNSAVVRQRAMAAKTSTEFLAALNVGSATPADDKE</sequence>
<accession>A0A518BVI6</accession>
<evidence type="ECO:0000259" key="8">
    <source>
        <dbReference type="PROSITE" id="PS51094"/>
    </source>
</evidence>
<feature type="transmembrane region" description="Helical" evidence="7">
    <location>
        <begin position="362"/>
        <end position="381"/>
    </location>
</feature>
<feature type="transmembrane region" description="Helical" evidence="7">
    <location>
        <begin position="12"/>
        <end position="32"/>
    </location>
</feature>
<dbReference type="Pfam" id="PF00999">
    <property type="entry name" value="Na_H_Exchanger"/>
    <property type="match status" value="1"/>
</dbReference>
<dbReference type="CDD" id="cd00211">
    <property type="entry name" value="PTS_IIA_fru"/>
    <property type="match status" value="1"/>
</dbReference>
<proteinExistence type="predicted"/>
<dbReference type="PROSITE" id="PS51094">
    <property type="entry name" value="PTS_EIIA_TYPE_2"/>
    <property type="match status" value="1"/>
</dbReference>
<dbReference type="GO" id="GO:0016020">
    <property type="term" value="C:membrane"/>
    <property type="evidence" value="ECO:0007669"/>
    <property type="project" value="UniProtKB-SubCell"/>
</dbReference>
<dbReference type="Pfam" id="PF00359">
    <property type="entry name" value="PTS_EIIA_2"/>
    <property type="match status" value="1"/>
</dbReference>
<feature type="transmembrane region" description="Helical" evidence="7">
    <location>
        <begin position="304"/>
        <end position="323"/>
    </location>
</feature>
<organism evidence="9 10">
    <name type="scientific">Mucisphaera calidilacus</name>
    <dbReference type="NCBI Taxonomy" id="2527982"/>
    <lineage>
        <taxon>Bacteria</taxon>
        <taxon>Pseudomonadati</taxon>
        <taxon>Planctomycetota</taxon>
        <taxon>Phycisphaerae</taxon>
        <taxon>Phycisphaerales</taxon>
        <taxon>Phycisphaeraceae</taxon>
        <taxon>Mucisphaera</taxon>
    </lineage>
</organism>
<feature type="transmembrane region" description="Helical" evidence="7">
    <location>
        <begin position="275"/>
        <end position="292"/>
    </location>
</feature>
<keyword evidence="5" id="KW-0406">Ion transport</keyword>
<dbReference type="Gene3D" id="1.20.1530.20">
    <property type="match status" value="1"/>
</dbReference>
<evidence type="ECO:0000256" key="1">
    <source>
        <dbReference type="ARBA" id="ARBA00004141"/>
    </source>
</evidence>
<evidence type="ECO:0000256" key="2">
    <source>
        <dbReference type="ARBA" id="ARBA00022448"/>
    </source>
</evidence>
<feature type="transmembrane region" description="Helical" evidence="7">
    <location>
        <begin position="146"/>
        <end position="169"/>
    </location>
</feature>
<gene>
    <name evidence="9" type="primary">nhaS3</name>
    <name evidence="9" type="ORF">Pan265_07980</name>
</gene>
<reference evidence="9 10" key="1">
    <citation type="submission" date="2019-02" db="EMBL/GenBank/DDBJ databases">
        <title>Deep-cultivation of Planctomycetes and their phenomic and genomic characterization uncovers novel biology.</title>
        <authorList>
            <person name="Wiegand S."/>
            <person name="Jogler M."/>
            <person name="Boedeker C."/>
            <person name="Pinto D."/>
            <person name="Vollmers J."/>
            <person name="Rivas-Marin E."/>
            <person name="Kohn T."/>
            <person name="Peeters S.H."/>
            <person name="Heuer A."/>
            <person name="Rast P."/>
            <person name="Oberbeckmann S."/>
            <person name="Bunk B."/>
            <person name="Jeske O."/>
            <person name="Meyerdierks A."/>
            <person name="Storesund J.E."/>
            <person name="Kallscheuer N."/>
            <person name="Luecker S."/>
            <person name="Lage O.M."/>
            <person name="Pohl T."/>
            <person name="Merkel B.J."/>
            <person name="Hornburger P."/>
            <person name="Mueller R.-W."/>
            <person name="Bruemmer F."/>
            <person name="Labrenz M."/>
            <person name="Spormann A.M."/>
            <person name="Op den Camp H."/>
            <person name="Overmann J."/>
            <person name="Amann R."/>
            <person name="Jetten M.S.M."/>
            <person name="Mascher T."/>
            <person name="Medema M.H."/>
            <person name="Devos D.P."/>
            <person name="Kaster A.-K."/>
            <person name="Ovreas L."/>
            <person name="Rohde M."/>
            <person name="Galperin M.Y."/>
            <person name="Jogler C."/>
        </authorList>
    </citation>
    <scope>NUCLEOTIDE SEQUENCE [LARGE SCALE GENOMIC DNA]</scope>
    <source>
        <strain evidence="9 10">Pan265</strain>
    </source>
</reference>
<keyword evidence="4 7" id="KW-1133">Transmembrane helix</keyword>
<name>A0A518BVI6_9BACT</name>
<feature type="transmembrane region" description="Helical" evidence="7">
    <location>
        <begin position="181"/>
        <end position="207"/>
    </location>
</feature>
<keyword evidence="3 7" id="KW-0812">Transmembrane</keyword>
<dbReference type="InterPro" id="IPR050794">
    <property type="entry name" value="CPA2_transporter"/>
</dbReference>
<dbReference type="RefSeq" id="WP_236254658.1">
    <property type="nucleotide sequence ID" value="NZ_CP036280.1"/>
</dbReference>
<dbReference type="PANTHER" id="PTHR32468">
    <property type="entry name" value="CATION/H + ANTIPORTER"/>
    <property type="match status" value="1"/>
</dbReference>
<comment type="subcellular location">
    <subcellularLocation>
        <location evidence="1">Membrane</location>
        <topology evidence="1">Multi-pass membrane protein</topology>
    </subcellularLocation>
</comment>
<protein>
    <submittedName>
        <fullName evidence="9">High-affinity Na(+)/H(+) antiporter NhaS3</fullName>
    </submittedName>
</protein>
<evidence type="ECO:0000256" key="4">
    <source>
        <dbReference type="ARBA" id="ARBA00022989"/>
    </source>
</evidence>
<dbReference type="AlphaFoldDB" id="A0A518BVI6"/>
<evidence type="ECO:0000256" key="3">
    <source>
        <dbReference type="ARBA" id="ARBA00022692"/>
    </source>
</evidence>
<feature type="transmembrane region" description="Helical" evidence="7">
    <location>
        <begin position="393"/>
        <end position="411"/>
    </location>
</feature>
<dbReference type="PANTHER" id="PTHR32468:SF0">
    <property type="entry name" value="K(+)_H(+) ANTIPORTER 1"/>
    <property type="match status" value="1"/>
</dbReference>
<feature type="domain" description="PTS EIIA type-2" evidence="8">
    <location>
        <begin position="425"/>
        <end position="568"/>
    </location>
</feature>
<dbReference type="GO" id="GO:0015297">
    <property type="term" value="F:antiporter activity"/>
    <property type="evidence" value="ECO:0007669"/>
    <property type="project" value="InterPro"/>
</dbReference>
<keyword evidence="6 7" id="KW-0472">Membrane</keyword>
<evidence type="ECO:0000256" key="6">
    <source>
        <dbReference type="ARBA" id="ARBA00023136"/>
    </source>
</evidence>
<evidence type="ECO:0000313" key="10">
    <source>
        <dbReference type="Proteomes" id="UP000320386"/>
    </source>
</evidence>
<keyword evidence="10" id="KW-1185">Reference proteome</keyword>